<keyword evidence="2" id="KW-1185">Reference proteome</keyword>
<gene>
    <name evidence="1" type="ORF">CR513_62442</name>
</gene>
<organism evidence="1 2">
    <name type="scientific">Mucuna pruriens</name>
    <name type="common">Velvet bean</name>
    <name type="synonym">Dolichos pruriens</name>
    <dbReference type="NCBI Taxonomy" id="157652"/>
    <lineage>
        <taxon>Eukaryota</taxon>
        <taxon>Viridiplantae</taxon>
        <taxon>Streptophyta</taxon>
        <taxon>Embryophyta</taxon>
        <taxon>Tracheophyta</taxon>
        <taxon>Spermatophyta</taxon>
        <taxon>Magnoliopsida</taxon>
        <taxon>eudicotyledons</taxon>
        <taxon>Gunneridae</taxon>
        <taxon>Pentapetalae</taxon>
        <taxon>rosids</taxon>
        <taxon>fabids</taxon>
        <taxon>Fabales</taxon>
        <taxon>Fabaceae</taxon>
        <taxon>Papilionoideae</taxon>
        <taxon>50 kb inversion clade</taxon>
        <taxon>NPAAA clade</taxon>
        <taxon>indigoferoid/millettioid clade</taxon>
        <taxon>Phaseoleae</taxon>
        <taxon>Mucuna</taxon>
    </lineage>
</organism>
<dbReference type="AlphaFoldDB" id="A0A371E0D5"/>
<sequence length="172" mass="19275">MGALAIKGILSLARSSINLVHRHGFILTPTLFVVGTTLVASSYVSPMENPIIISNSSTEEGIYLDTKSSFVGSRRDLDCPLTYSWIDKKVLEVSSVYTEALLLEGLIHYVRLPKPWLIRLFPCQPNKCICEGVNREEPYTYLYDTLGLKLGTKIPFFAFEYSILQTLNVAHT</sequence>
<feature type="non-terminal residue" evidence="1">
    <location>
        <position position="1"/>
    </location>
</feature>
<reference evidence="1" key="1">
    <citation type="submission" date="2018-05" db="EMBL/GenBank/DDBJ databases">
        <title>Draft genome of Mucuna pruriens seed.</title>
        <authorList>
            <person name="Nnadi N.E."/>
            <person name="Vos R."/>
            <person name="Hasami M.H."/>
            <person name="Devisetty U.K."/>
            <person name="Aguiy J.C."/>
        </authorList>
    </citation>
    <scope>NUCLEOTIDE SEQUENCE [LARGE SCALE GENOMIC DNA]</scope>
    <source>
        <strain evidence="1">JCA_2017</strain>
    </source>
</reference>
<proteinExistence type="predicted"/>
<comment type="caution">
    <text evidence="1">The sequence shown here is derived from an EMBL/GenBank/DDBJ whole genome shotgun (WGS) entry which is preliminary data.</text>
</comment>
<accession>A0A371E0D5</accession>
<evidence type="ECO:0000313" key="2">
    <source>
        <dbReference type="Proteomes" id="UP000257109"/>
    </source>
</evidence>
<protein>
    <submittedName>
        <fullName evidence="1">Uncharacterized protein</fullName>
    </submittedName>
</protein>
<evidence type="ECO:0000313" key="1">
    <source>
        <dbReference type="EMBL" id="RDX58254.1"/>
    </source>
</evidence>
<dbReference type="Proteomes" id="UP000257109">
    <property type="component" value="Unassembled WGS sequence"/>
</dbReference>
<dbReference type="EMBL" id="QJKJ01017681">
    <property type="protein sequence ID" value="RDX58254.1"/>
    <property type="molecule type" value="Genomic_DNA"/>
</dbReference>
<name>A0A371E0D5_MUCPR</name>